<dbReference type="GO" id="GO:0005524">
    <property type="term" value="F:ATP binding"/>
    <property type="evidence" value="ECO:0007669"/>
    <property type="project" value="UniProtKB-KW"/>
</dbReference>
<proteinExistence type="inferred from homology"/>
<accession>A0A8B2NWI5</accession>
<gene>
    <name evidence="6" type="ORF">DLJ53_04445</name>
</gene>
<dbReference type="AlphaFoldDB" id="A0A8B2NWI5"/>
<name>A0A8B2NWI5_9HYPH</name>
<keyword evidence="4 6" id="KW-0067">ATP-binding</keyword>
<evidence type="ECO:0000313" key="7">
    <source>
        <dbReference type="Proteomes" id="UP000249590"/>
    </source>
</evidence>
<dbReference type="PANTHER" id="PTHR42781">
    <property type="entry name" value="SPERMIDINE/PUTRESCINE IMPORT ATP-BINDING PROTEIN POTA"/>
    <property type="match status" value="1"/>
</dbReference>
<reference evidence="6 7" key="1">
    <citation type="submission" date="2018-05" db="EMBL/GenBank/DDBJ databases">
        <title>Acuticoccus sediminis sp. nov., isolated from deep-sea sediment of Indian Ocean.</title>
        <authorList>
            <person name="Liu X."/>
            <person name="Lai Q."/>
            <person name="Du Y."/>
            <person name="Sun F."/>
            <person name="Zhang X."/>
            <person name="Wang S."/>
            <person name="Shao Z."/>
        </authorList>
    </citation>
    <scope>NUCLEOTIDE SEQUENCE [LARGE SCALE GENOMIC DNA]</scope>
    <source>
        <strain evidence="6 7">PTG4-2</strain>
    </source>
</reference>
<feature type="domain" description="ABC transporter" evidence="5">
    <location>
        <begin position="1"/>
        <end position="220"/>
    </location>
</feature>
<protein>
    <submittedName>
        <fullName evidence="6">ABC transporter ATP-binding protein</fullName>
    </submittedName>
</protein>
<dbReference type="PROSITE" id="PS00211">
    <property type="entry name" value="ABC_TRANSPORTER_1"/>
    <property type="match status" value="1"/>
</dbReference>
<evidence type="ECO:0000259" key="5">
    <source>
        <dbReference type="PROSITE" id="PS50893"/>
    </source>
</evidence>
<dbReference type="Proteomes" id="UP000249590">
    <property type="component" value="Unassembled WGS sequence"/>
</dbReference>
<dbReference type="PANTHER" id="PTHR42781:SF4">
    <property type="entry name" value="SPERMIDINE_PUTRESCINE IMPORT ATP-BINDING PROTEIN POTA"/>
    <property type="match status" value="1"/>
</dbReference>
<dbReference type="Pfam" id="PF00005">
    <property type="entry name" value="ABC_tran"/>
    <property type="match status" value="1"/>
</dbReference>
<evidence type="ECO:0000256" key="1">
    <source>
        <dbReference type="ARBA" id="ARBA00005417"/>
    </source>
</evidence>
<dbReference type="SMART" id="SM00382">
    <property type="entry name" value="AAA"/>
    <property type="match status" value="1"/>
</dbReference>
<dbReference type="GO" id="GO:0016887">
    <property type="term" value="F:ATP hydrolysis activity"/>
    <property type="evidence" value="ECO:0007669"/>
    <property type="project" value="InterPro"/>
</dbReference>
<dbReference type="Gene3D" id="3.40.50.300">
    <property type="entry name" value="P-loop containing nucleotide triphosphate hydrolases"/>
    <property type="match status" value="1"/>
</dbReference>
<organism evidence="6 7">
    <name type="scientific">Acuticoccus sediminis</name>
    <dbReference type="NCBI Taxonomy" id="2184697"/>
    <lineage>
        <taxon>Bacteria</taxon>
        <taxon>Pseudomonadati</taxon>
        <taxon>Pseudomonadota</taxon>
        <taxon>Alphaproteobacteria</taxon>
        <taxon>Hyphomicrobiales</taxon>
        <taxon>Amorphaceae</taxon>
        <taxon>Acuticoccus</taxon>
    </lineage>
</organism>
<evidence type="ECO:0000313" key="6">
    <source>
        <dbReference type="EMBL" id="RAI03733.1"/>
    </source>
</evidence>
<dbReference type="InterPro" id="IPR027417">
    <property type="entry name" value="P-loop_NTPase"/>
</dbReference>
<dbReference type="OrthoDB" id="9802264at2"/>
<dbReference type="PROSITE" id="PS50893">
    <property type="entry name" value="ABC_TRANSPORTER_2"/>
    <property type="match status" value="1"/>
</dbReference>
<dbReference type="InterPro" id="IPR050093">
    <property type="entry name" value="ABC_SmlMolc_Importer"/>
</dbReference>
<keyword evidence="3" id="KW-0547">Nucleotide-binding</keyword>
<evidence type="ECO:0000256" key="3">
    <source>
        <dbReference type="ARBA" id="ARBA00022741"/>
    </source>
</evidence>
<comment type="similarity">
    <text evidence="1">Belongs to the ABC transporter superfamily.</text>
</comment>
<keyword evidence="2" id="KW-0813">Transport</keyword>
<evidence type="ECO:0000256" key="2">
    <source>
        <dbReference type="ARBA" id="ARBA00022448"/>
    </source>
</evidence>
<dbReference type="InterPro" id="IPR017871">
    <property type="entry name" value="ABC_transporter-like_CS"/>
</dbReference>
<dbReference type="InterPro" id="IPR003593">
    <property type="entry name" value="AAA+_ATPase"/>
</dbReference>
<dbReference type="SUPFAM" id="SSF52540">
    <property type="entry name" value="P-loop containing nucleoside triphosphate hydrolases"/>
    <property type="match status" value="1"/>
</dbReference>
<keyword evidence="7" id="KW-1185">Reference proteome</keyword>
<dbReference type="InterPro" id="IPR003439">
    <property type="entry name" value="ABC_transporter-like_ATP-bd"/>
</dbReference>
<dbReference type="RefSeq" id="WP_111342685.1">
    <property type="nucleotide sequence ID" value="NZ_QHHQ01000001.1"/>
</dbReference>
<sequence>MSLGIDLAVAFRGAVMARLAATVEPGAVLSVIGPSGAGKSTLLLAIAGLLERPFTVSGTVRLDGEDLSTLPPERRRMGLMFQDALLYPHMSVLQNVLFAVPRRDNGHRLGRNERRARAEANLARVGMADAAARDPDTLSGGQKSRVALARTLASAPRALLLDEPFSALDPALRAQVRGIVFDLARQDGLPVVMVSHDPADAEAAGGEIVEIRPCQQGGWS</sequence>
<evidence type="ECO:0000256" key="4">
    <source>
        <dbReference type="ARBA" id="ARBA00022840"/>
    </source>
</evidence>
<dbReference type="EMBL" id="QHHQ01000001">
    <property type="protein sequence ID" value="RAI03733.1"/>
    <property type="molecule type" value="Genomic_DNA"/>
</dbReference>
<comment type="caution">
    <text evidence="6">The sequence shown here is derived from an EMBL/GenBank/DDBJ whole genome shotgun (WGS) entry which is preliminary data.</text>
</comment>